<keyword evidence="1" id="KW-0732">Signal</keyword>
<protein>
    <submittedName>
        <fullName evidence="2">Uncharacterized protein</fullName>
    </submittedName>
</protein>
<evidence type="ECO:0000313" key="2">
    <source>
        <dbReference type="EMBL" id="VBB84276.1"/>
    </source>
</evidence>
<dbReference type="Proteomes" id="UP000280685">
    <property type="component" value="Chromosome 6"/>
</dbReference>
<organism evidence="2 3">
    <name type="scientific">Podospora comata</name>
    <dbReference type="NCBI Taxonomy" id="48703"/>
    <lineage>
        <taxon>Eukaryota</taxon>
        <taxon>Fungi</taxon>
        <taxon>Dikarya</taxon>
        <taxon>Ascomycota</taxon>
        <taxon>Pezizomycotina</taxon>
        <taxon>Sordariomycetes</taxon>
        <taxon>Sordariomycetidae</taxon>
        <taxon>Sordariales</taxon>
        <taxon>Podosporaceae</taxon>
        <taxon>Podospora</taxon>
    </lineage>
</organism>
<gene>
    <name evidence="2" type="ORF">PODCO_606200</name>
</gene>
<name>A0ABY6SHG6_PODCO</name>
<sequence>MVFPKSILLALAAIPCVLAAVASPRAPDLDLDDGMTWTGRIFKTDTEVTELHGTATEILAQILAINPEYNAAEIAPEDAFEALEKRAEVLTCGTMTGDLERSITAANDLKKLGQNCGAPSKRCRRMTCQSTTASYICSENSSDVSIPCSTAGRQMNNIMLNCCQGYRAGGSGHIYQDGRYSIWLGYGNCNHATNVFPHTYPYPGGNVNGGCYNDQGGKGDETGMYLQENGKRVR</sequence>
<proteinExistence type="predicted"/>
<dbReference type="EMBL" id="LR026969">
    <property type="protein sequence ID" value="VBB84276.1"/>
    <property type="molecule type" value="Genomic_DNA"/>
</dbReference>
<evidence type="ECO:0000256" key="1">
    <source>
        <dbReference type="SAM" id="SignalP"/>
    </source>
</evidence>
<feature type="signal peptide" evidence="1">
    <location>
        <begin position="1"/>
        <end position="19"/>
    </location>
</feature>
<evidence type="ECO:0000313" key="3">
    <source>
        <dbReference type="Proteomes" id="UP000280685"/>
    </source>
</evidence>
<feature type="chain" id="PRO_5046604770" evidence="1">
    <location>
        <begin position="20"/>
        <end position="234"/>
    </location>
</feature>
<accession>A0ABY6SHG6</accession>
<reference evidence="2" key="1">
    <citation type="submission" date="2018-02" db="EMBL/GenBank/DDBJ databases">
        <authorList>
            <person name="Silar P."/>
        </authorList>
    </citation>
    <scope>NUCLEOTIDE SEQUENCE [LARGE SCALE GENOMIC DNA]</scope>
    <source>
        <strain evidence="2">T</strain>
    </source>
</reference>
<keyword evidence="3" id="KW-1185">Reference proteome</keyword>